<evidence type="ECO:0000256" key="11">
    <source>
        <dbReference type="RuleBase" id="RU362043"/>
    </source>
</evidence>
<comment type="caution">
    <text evidence="15">The sequence shown here is derived from an EMBL/GenBank/DDBJ whole genome shotgun (WGS) entry which is preliminary data.</text>
</comment>
<dbReference type="InterPro" id="IPR000595">
    <property type="entry name" value="cNMP-bd_dom"/>
</dbReference>
<evidence type="ECO:0000256" key="9">
    <source>
        <dbReference type="ARBA" id="ARBA00023136"/>
    </source>
</evidence>
<sequence length="1680" mass="184275">MDAESVNVLAESIDKHPLVSLVSASFWVILWLLSWAKSLVAFATITVPRWLYAIVSYSLTLTLGFWNFVFLFLLSAVALNYLIRFRYLNDYMKLNEPPLEKPDVNELHPDVNTIIPAEAFRRLTKKYPKATGHIVQVILTRFSRVTFTAAHKYLGLTSEVLRAEKSINDIACYPLPTSFYEGGGLQYLRHRFDGTTTPTTTDTDSDYHNVTLSPNLSAKSSSSGSLKKTDNHIPPRANVTDTPSSSRSTSRHMVQAGDLMMPKQTNSTDGFKPVKRTFSITNTPRIPRSADDTNHGVRMNPTSRSGSRWSAEDFDLREEVMSCIAKSIGLLQPALSGSDSNEASPGLRPVDVKSSIGTLNSPFGSLSLLDLGDDVSSVTGSSSGISAGNHMSGLDNEVEILFFPAGTTLVKAGEQNTGLFYVIEGFLDILLPEKEKEDKQPPKPMKVPETEDIDDESINEPWRTPNLGAKQKSPQKFLFTVKPGGIAGYLASLCSTSSYVDIKAKTDTYVGFLPAQALERILEKRPIVLLTLAKRLISVLSPLVLHIDASLDWMQVDAGQVLWRPNDVSDSFYIVINGRLRAISESSNGKVKIEGEYGQGDTVGELDVITSNPRRNTVHAIRDTELIRMPQTLFNAISARNPQTTAQLLRTIASRVRDEVDSSAMAQGRNASSELGHNNTNLKTVAVLPVSRSVPVAAFAKKLQTALEGIGASTLYLNHATISSHLGKHAFTRMGKLKSAGWLADQEQRYHTVLYVADSPVNNSWTQTCIRQADCVMVVGMGDDPTLGDYERLLLSMKTTARKELILLHPDRSVVPGSTREWLKGLILPISKSPTPKDPDAVVALKNLKDKVQSEIQKYRRGTTTDLRPQRLPHMNDFSRLARRICGKSIGLVLGGGGARGIAHLGLIQALEEYGIPIDHIGGTSIGALIGGLYAREADSISSTGRAKQFSGRMGNIWRILSDVTYPIVAYTTGHEFNRSLYKAFYDLHIEDMWLPYFCNSTNIMTSRMEIHETGYAWRYIRQYDSLGMDGQAKPLCDTNILKEIAKKDLVNALNAVNGVKTLVLDPDLAGPLGLVIEVSLLKQHGVDKMFWLEPGPLTSSSTNIVYLCRPKIKHVKIVADQIKRHAKEAKKHTYTLLLIPRVSTLVSRILEEEGVLGEVTLSAFNLQFIPLAEDVISLEYDHAFRELWVDGDETVVFDSAQALISLQKLFGPFPQIVGKGDFAQARLPRLASLLTRQSKLSTSATEIVLSSAANIDSLIVLDRKVDMITPLLTQLTYEAHVELPVALVNPPAANPASSSSASTSATPIINVKKDSKKKHHLTTATDPLFAELRDLNFSSVGRKLNTVARRLDEDYKTNLQAKTVAQLRDFVGKLGGLQTEHQSLRLHTGISELVLPLTRTEVFNKSLEIQQNLLASFNVSSQVAAIEDLIAQGADMQIAIRLLCLASITAGGIKAKTLENIKREILQTYGYEYLPLLLALAQPSLAVLLPNPLPPSIPASTKYPFSLVRKSLRLLLDDNPEALEEVENDIGFVYSGWAPISIRLVQCVAQKGGVISNPAEREKATGEQSESSIGKVQAHPIVGWKGFEDIVSAIPGESVAVEAVRRHDGIGPALTPMSASSPIKEQTTTTVVFFLGGCTYTEIAALRWVGRQNKGKLIMRALDGSLHVLTPDILQAEGS</sequence>
<dbReference type="InterPro" id="IPR001619">
    <property type="entry name" value="Sec1-like"/>
</dbReference>
<feature type="domain" description="Cyclic nucleotide-binding" evidence="13">
    <location>
        <begin position="403"/>
        <end position="522"/>
    </location>
</feature>
<comment type="function">
    <text evidence="11">Intracellular phospholipase B that catalyzes the double deacylation of phosphatidylcholine (PC) to glycerophosphocholine (GroPCho). Plays an important role in membrane lipid homeostasis.</text>
</comment>
<keyword evidence="7 11" id="KW-1133">Transmembrane helix</keyword>
<evidence type="ECO:0000256" key="3">
    <source>
        <dbReference type="ARBA" id="ARBA00009884"/>
    </source>
</evidence>
<evidence type="ECO:0000313" key="15">
    <source>
        <dbReference type="EMBL" id="RXW24558.1"/>
    </source>
</evidence>
<organism evidence="15 16">
    <name type="scientific">Candolleomyces aberdarensis</name>
    <dbReference type="NCBI Taxonomy" id="2316362"/>
    <lineage>
        <taxon>Eukaryota</taxon>
        <taxon>Fungi</taxon>
        <taxon>Dikarya</taxon>
        <taxon>Basidiomycota</taxon>
        <taxon>Agaricomycotina</taxon>
        <taxon>Agaricomycetes</taxon>
        <taxon>Agaricomycetidae</taxon>
        <taxon>Agaricales</taxon>
        <taxon>Agaricineae</taxon>
        <taxon>Psathyrellaceae</taxon>
        <taxon>Candolleomyces</taxon>
    </lineage>
</organism>
<dbReference type="SUPFAM" id="SSF56815">
    <property type="entry name" value="Sec1/munc18-like (SM) proteins"/>
    <property type="match status" value="1"/>
</dbReference>
<feature type="transmembrane region" description="Helical" evidence="11">
    <location>
        <begin position="16"/>
        <end position="33"/>
    </location>
</feature>
<keyword evidence="9 11" id="KW-0472">Membrane</keyword>
<dbReference type="InterPro" id="IPR043154">
    <property type="entry name" value="Sec-1-like_dom1"/>
</dbReference>
<dbReference type="InterPro" id="IPR027482">
    <property type="entry name" value="Sec1-like_dom2"/>
</dbReference>
<feature type="domain" description="Cyclic nucleotide-binding" evidence="13">
    <location>
        <begin position="550"/>
        <end position="655"/>
    </location>
</feature>
<comment type="catalytic activity">
    <reaction evidence="11">
        <text>a 1-acyl-sn-glycero-3-phosphocholine + H2O = sn-glycerol 3-phosphocholine + a fatty acid + H(+)</text>
        <dbReference type="Rhea" id="RHEA:15177"/>
        <dbReference type="ChEBI" id="CHEBI:15377"/>
        <dbReference type="ChEBI" id="CHEBI:15378"/>
        <dbReference type="ChEBI" id="CHEBI:16870"/>
        <dbReference type="ChEBI" id="CHEBI:28868"/>
        <dbReference type="ChEBI" id="CHEBI:58168"/>
        <dbReference type="EC" id="3.1.1.5"/>
    </reaction>
</comment>
<evidence type="ECO:0000256" key="2">
    <source>
        <dbReference type="ARBA" id="ARBA00006636"/>
    </source>
</evidence>
<evidence type="ECO:0000256" key="12">
    <source>
        <dbReference type="SAM" id="MobiDB-lite"/>
    </source>
</evidence>
<feature type="short sequence motif" description="GXSXG" evidence="10">
    <location>
        <begin position="923"/>
        <end position="927"/>
    </location>
</feature>
<dbReference type="Pfam" id="PF24179">
    <property type="entry name" value="NTE_Ploop"/>
    <property type="match status" value="1"/>
</dbReference>
<evidence type="ECO:0000256" key="4">
    <source>
        <dbReference type="ARBA" id="ARBA00013274"/>
    </source>
</evidence>
<dbReference type="Pfam" id="PF00995">
    <property type="entry name" value="Sec1"/>
    <property type="match status" value="1"/>
</dbReference>
<feature type="region of interest" description="Disordered" evidence="12">
    <location>
        <begin position="434"/>
        <end position="466"/>
    </location>
</feature>
<dbReference type="InterPro" id="IPR036045">
    <property type="entry name" value="Sec1-like_sf"/>
</dbReference>
<feature type="compositionally biased region" description="Low complexity" evidence="12">
    <location>
        <begin position="212"/>
        <end position="226"/>
    </location>
</feature>
<keyword evidence="11" id="KW-0378">Hydrolase</keyword>
<dbReference type="SUPFAM" id="SSF52151">
    <property type="entry name" value="FabD/lysophospholipase-like"/>
    <property type="match status" value="1"/>
</dbReference>
<dbReference type="Proteomes" id="UP000290288">
    <property type="component" value="Unassembled WGS sequence"/>
</dbReference>
<dbReference type="InterPro" id="IPR056556">
    <property type="entry name" value="NTE1_P-loop_dom"/>
</dbReference>
<keyword evidence="6 11" id="KW-0812">Transmembrane</keyword>
<dbReference type="CDD" id="cd00038">
    <property type="entry name" value="CAP_ED"/>
    <property type="match status" value="2"/>
</dbReference>
<evidence type="ECO:0000259" key="13">
    <source>
        <dbReference type="PROSITE" id="PS50042"/>
    </source>
</evidence>
<feature type="region of interest" description="Disordered" evidence="12">
    <location>
        <begin position="282"/>
        <end position="310"/>
    </location>
</feature>
<dbReference type="InterPro" id="IPR016035">
    <property type="entry name" value="Acyl_Trfase/lysoPLipase"/>
</dbReference>
<dbReference type="InterPro" id="IPR043155">
    <property type="entry name" value="VPS33_dom3b"/>
</dbReference>
<keyword evidence="8 11" id="KW-0443">Lipid metabolism</keyword>
<feature type="compositionally biased region" description="Basic and acidic residues" evidence="12">
    <location>
        <begin position="434"/>
        <end position="449"/>
    </location>
</feature>
<evidence type="ECO:0000256" key="5">
    <source>
        <dbReference type="ARBA" id="ARBA00018317"/>
    </source>
</evidence>
<proteinExistence type="inferred from homology"/>
<dbReference type="Pfam" id="PF01734">
    <property type="entry name" value="Patatin"/>
    <property type="match status" value="1"/>
</dbReference>
<dbReference type="InterPro" id="IPR043127">
    <property type="entry name" value="Sec-1-like_dom3a"/>
</dbReference>
<keyword evidence="11" id="KW-0256">Endoplasmic reticulum</keyword>
<dbReference type="GO" id="GO:0005789">
    <property type="term" value="C:endoplasmic reticulum membrane"/>
    <property type="evidence" value="ECO:0007669"/>
    <property type="project" value="UniProtKB-SubCell"/>
</dbReference>
<protein>
    <recommendedName>
        <fullName evidence="5 11">Lysophospholipase NTE1</fullName>
        <ecNumber evidence="4 11">3.1.1.5</ecNumber>
    </recommendedName>
    <alternativeName>
        <fullName evidence="11">Intracellular phospholipase B</fullName>
    </alternativeName>
</protein>
<evidence type="ECO:0000259" key="14">
    <source>
        <dbReference type="PROSITE" id="PS51635"/>
    </source>
</evidence>
<feature type="domain" description="PNPLA" evidence="14">
    <location>
        <begin position="892"/>
        <end position="1071"/>
    </location>
</feature>
<name>A0A4V1Q570_9AGAR</name>
<comment type="similarity">
    <text evidence="2 11">Belongs to the NTE family.</text>
</comment>
<reference evidence="15 16" key="1">
    <citation type="submission" date="2019-01" db="EMBL/GenBank/DDBJ databases">
        <title>Draft genome sequence of Psathyrella aberdarensis IHI B618.</title>
        <authorList>
            <person name="Buettner E."/>
            <person name="Kellner H."/>
        </authorList>
    </citation>
    <scope>NUCLEOTIDE SEQUENCE [LARGE SCALE GENOMIC DNA]</scope>
    <source>
        <strain evidence="15 16">IHI B618</strain>
    </source>
</reference>
<dbReference type="Gene3D" id="2.60.120.10">
    <property type="entry name" value="Jelly Rolls"/>
    <property type="match status" value="2"/>
</dbReference>
<dbReference type="Gene3D" id="3.40.1090.10">
    <property type="entry name" value="Cytosolic phospholipase A2 catalytic domain"/>
    <property type="match status" value="1"/>
</dbReference>
<dbReference type="InterPro" id="IPR014710">
    <property type="entry name" value="RmlC-like_jellyroll"/>
</dbReference>
<dbReference type="PROSITE" id="PS50042">
    <property type="entry name" value="CNMP_BINDING_3"/>
    <property type="match status" value="2"/>
</dbReference>
<feature type="transmembrane region" description="Helical" evidence="11">
    <location>
        <begin position="65"/>
        <end position="83"/>
    </location>
</feature>
<dbReference type="GO" id="GO:0004622">
    <property type="term" value="F:phosphatidylcholine lysophospholipase activity"/>
    <property type="evidence" value="ECO:0007669"/>
    <property type="project" value="UniProtKB-EC"/>
</dbReference>
<evidence type="ECO:0000256" key="6">
    <source>
        <dbReference type="ARBA" id="ARBA00022692"/>
    </source>
</evidence>
<comment type="subcellular location">
    <subcellularLocation>
        <location evidence="11">Endoplasmic reticulum membrane</location>
    </subcellularLocation>
    <subcellularLocation>
        <location evidence="1">Membrane</location>
    </subcellularLocation>
</comment>
<evidence type="ECO:0000256" key="1">
    <source>
        <dbReference type="ARBA" id="ARBA00004370"/>
    </source>
</evidence>
<dbReference type="EMBL" id="SDEE01000017">
    <property type="protein sequence ID" value="RXW24558.1"/>
    <property type="molecule type" value="Genomic_DNA"/>
</dbReference>
<comment type="caution">
    <text evidence="10">Lacks conserved residue(s) required for the propagation of feature annotation.</text>
</comment>
<dbReference type="GO" id="GO:0016192">
    <property type="term" value="P:vesicle-mediated transport"/>
    <property type="evidence" value="ECO:0007669"/>
    <property type="project" value="InterPro"/>
</dbReference>
<dbReference type="EC" id="3.1.1.5" evidence="4 11"/>
<dbReference type="PANTHER" id="PTHR11679">
    <property type="entry name" value="VESICLE PROTEIN SORTING-ASSOCIATED"/>
    <property type="match status" value="1"/>
</dbReference>
<evidence type="ECO:0000256" key="8">
    <source>
        <dbReference type="ARBA" id="ARBA00023098"/>
    </source>
</evidence>
<evidence type="ECO:0000256" key="10">
    <source>
        <dbReference type="PROSITE-ProRule" id="PRU01161"/>
    </source>
</evidence>
<dbReference type="InterPro" id="IPR018490">
    <property type="entry name" value="cNMP-bd_dom_sf"/>
</dbReference>
<accession>A0A4V1Q570</accession>
<dbReference type="InterPro" id="IPR002641">
    <property type="entry name" value="PNPLA_dom"/>
</dbReference>
<feature type="short sequence motif" description="GXGXXG" evidence="10">
    <location>
        <begin position="896"/>
        <end position="901"/>
    </location>
</feature>
<dbReference type="Gene3D" id="3.40.50.2060">
    <property type="match status" value="1"/>
</dbReference>
<gene>
    <name evidence="15" type="ORF">EST38_g1272</name>
</gene>
<dbReference type="GO" id="GO:0016042">
    <property type="term" value="P:lipid catabolic process"/>
    <property type="evidence" value="ECO:0007669"/>
    <property type="project" value="UniProtKB-KW"/>
</dbReference>
<keyword evidence="11" id="KW-0442">Lipid degradation</keyword>
<dbReference type="Gene3D" id="1.25.40.850">
    <property type="match status" value="1"/>
</dbReference>
<dbReference type="GO" id="GO:0046470">
    <property type="term" value="P:phosphatidylcholine metabolic process"/>
    <property type="evidence" value="ECO:0007669"/>
    <property type="project" value="InterPro"/>
</dbReference>
<keyword evidence="16" id="KW-1185">Reference proteome</keyword>
<dbReference type="Gene3D" id="3.40.50.1910">
    <property type="match status" value="2"/>
</dbReference>
<evidence type="ECO:0000313" key="16">
    <source>
        <dbReference type="Proteomes" id="UP000290288"/>
    </source>
</evidence>
<dbReference type="Gene3D" id="3.90.830.10">
    <property type="entry name" value="Syntaxin Binding Protein 1, Chain A, domain 2"/>
    <property type="match status" value="1"/>
</dbReference>
<evidence type="ECO:0000256" key="7">
    <source>
        <dbReference type="ARBA" id="ARBA00022989"/>
    </source>
</evidence>
<dbReference type="SMART" id="SM00100">
    <property type="entry name" value="cNMP"/>
    <property type="match status" value="2"/>
</dbReference>
<comment type="similarity">
    <text evidence="3">Belongs to the STXBP/unc-18/SEC1 family.</text>
</comment>
<dbReference type="InterPro" id="IPR001423">
    <property type="entry name" value="LysoPLipase_patatin_CS"/>
</dbReference>
<dbReference type="PROSITE" id="PS01237">
    <property type="entry name" value="UPF0028"/>
    <property type="match status" value="1"/>
</dbReference>
<feature type="region of interest" description="Disordered" evidence="12">
    <location>
        <begin position="196"/>
        <end position="252"/>
    </location>
</feature>
<dbReference type="STRING" id="2316362.A0A4V1Q570"/>
<dbReference type="PROSITE" id="PS51635">
    <property type="entry name" value="PNPLA"/>
    <property type="match status" value="1"/>
</dbReference>
<dbReference type="Pfam" id="PF00027">
    <property type="entry name" value="cNMP_binding"/>
    <property type="match status" value="1"/>
</dbReference>
<dbReference type="SUPFAM" id="SSF51206">
    <property type="entry name" value="cAMP-binding domain-like"/>
    <property type="match status" value="2"/>
</dbReference>
<dbReference type="OrthoDB" id="421051at2759"/>